<evidence type="ECO:0000259" key="7">
    <source>
        <dbReference type="PROSITE" id="PS51733"/>
    </source>
</evidence>
<dbReference type="AlphaFoldDB" id="A0A7W7NU19"/>
<keyword evidence="9" id="KW-1185">Reference proteome</keyword>
<dbReference type="Gene3D" id="2.30.30.100">
    <property type="match status" value="1"/>
</dbReference>
<dbReference type="GO" id="GO:0005737">
    <property type="term" value="C:cytoplasm"/>
    <property type="evidence" value="ECO:0007669"/>
    <property type="project" value="TreeGrafter"/>
</dbReference>
<evidence type="ECO:0000256" key="5">
    <source>
        <dbReference type="ARBA" id="ARBA00024227"/>
    </source>
</evidence>
<dbReference type="EC" id="6.3.4.15" evidence="5"/>
<dbReference type="InterPro" id="IPR003142">
    <property type="entry name" value="BPL_C"/>
</dbReference>
<evidence type="ECO:0000256" key="1">
    <source>
        <dbReference type="ARBA" id="ARBA00022598"/>
    </source>
</evidence>
<dbReference type="InterPro" id="IPR004408">
    <property type="entry name" value="Biotin_CoA_COase_ligase"/>
</dbReference>
<dbReference type="GO" id="GO:0005524">
    <property type="term" value="F:ATP binding"/>
    <property type="evidence" value="ECO:0007669"/>
    <property type="project" value="UniProtKB-KW"/>
</dbReference>
<dbReference type="CDD" id="cd16442">
    <property type="entry name" value="BPL"/>
    <property type="match status" value="1"/>
</dbReference>
<evidence type="ECO:0000313" key="8">
    <source>
        <dbReference type="EMBL" id="MBB4857093.1"/>
    </source>
</evidence>
<comment type="catalytic activity">
    <reaction evidence="6">
        <text>biotin + L-lysyl-[protein] + ATP = N(6)-biotinyl-L-lysyl-[protein] + AMP + diphosphate + H(+)</text>
        <dbReference type="Rhea" id="RHEA:11756"/>
        <dbReference type="Rhea" id="RHEA-COMP:9752"/>
        <dbReference type="Rhea" id="RHEA-COMP:10505"/>
        <dbReference type="ChEBI" id="CHEBI:15378"/>
        <dbReference type="ChEBI" id="CHEBI:29969"/>
        <dbReference type="ChEBI" id="CHEBI:30616"/>
        <dbReference type="ChEBI" id="CHEBI:33019"/>
        <dbReference type="ChEBI" id="CHEBI:57586"/>
        <dbReference type="ChEBI" id="CHEBI:83144"/>
        <dbReference type="ChEBI" id="CHEBI:456215"/>
        <dbReference type="EC" id="6.3.4.15"/>
    </reaction>
</comment>
<keyword evidence="3" id="KW-0067">ATP-binding</keyword>
<reference evidence="8 9" key="1">
    <citation type="submission" date="2020-08" db="EMBL/GenBank/DDBJ databases">
        <title>Functional genomics of gut bacteria from endangered species of beetles.</title>
        <authorList>
            <person name="Carlos-Shanley C."/>
        </authorList>
    </citation>
    <scope>NUCLEOTIDE SEQUENCE [LARGE SCALE GENOMIC DNA]</scope>
    <source>
        <strain evidence="8 9">S00245</strain>
    </source>
</reference>
<dbReference type="EMBL" id="JACHLR010000001">
    <property type="protein sequence ID" value="MBB4857093.1"/>
    <property type="molecule type" value="Genomic_DNA"/>
</dbReference>
<keyword evidence="4" id="KW-0092">Biotin</keyword>
<dbReference type="SUPFAM" id="SSF55681">
    <property type="entry name" value="Class II aaRS and biotin synthetases"/>
    <property type="match status" value="1"/>
</dbReference>
<dbReference type="PROSITE" id="PS51733">
    <property type="entry name" value="BPL_LPL_CATALYTIC"/>
    <property type="match status" value="1"/>
</dbReference>
<dbReference type="Gene3D" id="3.30.930.10">
    <property type="entry name" value="Bira Bifunctional Protein, Domain 2"/>
    <property type="match status" value="1"/>
</dbReference>
<evidence type="ECO:0000313" key="9">
    <source>
        <dbReference type="Proteomes" id="UP000555448"/>
    </source>
</evidence>
<protein>
    <recommendedName>
        <fullName evidence="5">biotin--[biotin carboxyl-carrier protein] ligase</fullName>
        <ecNumber evidence="5">6.3.4.15</ecNumber>
    </recommendedName>
</protein>
<keyword evidence="2" id="KW-0547">Nucleotide-binding</keyword>
<dbReference type="NCBIfam" id="TIGR00121">
    <property type="entry name" value="birA_ligase"/>
    <property type="match status" value="1"/>
</dbReference>
<name>A0A7W7NU19_9SPHN</name>
<evidence type="ECO:0000256" key="2">
    <source>
        <dbReference type="ARBA" id="ARBA00022741"/>
    </source>
</evidence>
<dbReference type="SUPFAM" id="SSF50037">
    <property type="entry name" value="C-terminal domain of transcriptional repressors"/>
    <property type="match status" value="1"/>
</dbReference>
<organism evidence="8 9">
    <name type="scientific">Novosphingobium chloroacetimidivorans</name>
    <dbReference type="NCBI Taxonomy" id="1428314"/>
    <lineage>
        <taxon>Bacteria</taxon>
        <taxon>Pseudomonadati</taxon>
        <taxon>Pseudomonadota</taxon>
        <taxon>Alphaproteobacteria</taxon>
        <taxon>Sphingomonadales</taxon>
        <taxon>Sphingomonadaceae</taxon>
        <taxon>Novosphingobium</taxon>
    </lineage>
</organism>
<dbReference type="Pfam" id="PF03099">
    <property type="entry name" value="BPL_LplA_LipB"/>
    <property type="match status" value="1"/>
</dbReference>
<dbReference type="PANTHER" id="PTHR12835">
    <property type="entry name" value="BIOTIN PROTEIN LIGASE"/>
    <property type="match status" value="1"/>
</dbReference>
<dbReference type="Pfam" id="PF02237">
    <property type="entry name" value="BPL_C"/>
    <property type="match status" value="1"/>
</dbReference>
<evidence type="ECO:0000256" key="4">
    <source>
        <dbReference type="ARBA" id="ARBA00023267"/>
    </source>
</evidence>
<evidence type="ECO:0000256" key="6">
    <source>
        <dbReference type="ARBA" id="ARBA00047846"/>
    </source>
</evidence>
<dbReference type="GO" id="GO:0004077">
    <property type="term" value="F:biotin--[biotin carboxyl-carrier protein] ligase activity"/>
    <property type="evidence" value="ECO:0007669"/>
    <property type="project" value="UniProtKB-EC"/>
</dbReference>
<proteinExistence type="predicted"/>
<feature type="domain" description="BPL/LPL catalytic" evidence="7">
    <location>
        <begin position="3"/>
        <end position="171"/>
    </location>
</feature>
<dbReference type="InterPro" id="IPR008988">
    <property type="entry name" value="Transcriptional_repressor_C"/>
</dbReference>
<evidence type="ECO:0000256" key="3">
    <source>
        <dbReference type="ARBA" id="ARBA00022840"/>
    </source>
</evidence>
<gene>
    <name evidence="8" type="ORF">HNO88_000390</name>
</gene>
<keyword evidence="1 8" id="KW-0436">Ligase</keyword>
<accession>A0A7W7NU19</accession>
<dbReference type="Proteomes" id="UP000555448">
    <property type="component" value="Unassembled WGS sequence"/>
</dbReference>
<dbReference type="InterPro" id="IPR004143">
    <property type="entry name" value="BPL_LPL_catalytic"/>
</dbReference>
<dbReference type="InterPro" id="IPR045864">
    <property type="entry name" value="aa-tRNA-synth_II/BPL/LPL"/>
</dbReference>
<dbReference type="RefSeq" id="WP_184242203.1">
    <property type="nucleotide sequence ID" value="NZ_JACHLR010000001.1"/>
</dbReference>
<sequence length="238" mass="25097">MIEVIAETGSTNADLAARVAAGEAMAEGHWLVADRQVAGRGRQGRAWSDGAGNFMGSTAVHLQAGDPPPQTLSLVAGVATYAAVEALAPGLPGLALKWPNDLLVRSAKLAGILLERRGDAVIVGVGVNLVQAPRLPERPTACLTDLGHTVARDGFADMLQTCWAHALRLWRSGGWEQLRADWIARAHPFGTPLKVHGPEGEVLHGTFGGLDPDGALQLQLASGTRRTIHAGEVDLDRR</sequence>
<dbReference type="PANTHER" id="PTHR12835:SF5">
    <property type="entry name" value="BIOTIN--PROTEIN LIGASE"/>
    <property type="match status" value="1"/>
</dbReference>
<comment type="caution">
    <text evidence="8">The sequence shown here is derived from an EMBL/GenBank/DDBJ whole genome shotgun (WGS) entry which is preliminary data.</text>
</comment>